<dbReference type="PIRSF" id="PIRSF009467">
    <property type="entry name" value="Ureas_acces_UreF"/>
    <property type="match status" value="1"/>
</dbReference>
<dbReference type="Pfam" id="PF01730">
    <property type="entry name" value="UreF"/>
    <property type="match status" value="1"/>
</dbReference>
<dbReference type="PANTHER" id="PTHR33620:SF1">
    <property type="entry name" value="UREASE ACCESSORY PROTEIN F"/>
    <property type="match status" value="1"/>
</dbReference>
<sequence length="256" mass="27374">MATITRTAMGTSTDAIAPLLRLMWLASPALPIGAFSYSEGLEAAVDHGLVHDDASAAHWLSHQLTLMARGDLAALAQAIPAWQSGDEATLTSVAAWLRQTRDSAEARLQSEQMGQSLMVWLRPQGMASAGQLALMERLMRAPTDHTAFATLATHAPSPPHYILVMALALSTIDVPLAQALQAQAFGWAENQVQAALKAVPLGQTAGQRVLTRLAADIPQAVATALATPPTQRQLFAPMLSILSARHETQYSRLFRS</sequence>
<keyword evidence="5" id="KW-1185">Reference proteome</keyword>
<dbReference type="HAMAP" id="MF_01385">
    <property type="entry name" value="UreF"/>
    <property type="match status" value="1"/>
</dbReference>
<gene>
    <name evidence="3" type="primary">ureF</name>
    <name evidence="4" type="ORF">FHS28_001756</name>
</gene>
<evidence type="ECO:0000256" key="2">
    <source>
        <dbReference type="ARBA" id="ARBA00023186"/>
    </source>
</evidence>
<dbReference type="PANTHER" id="PTHR33620">
    <property type="entry name" value="UREASE ACCESSORY PROTEIN F"/>
    <property type="match status" value="1"/>
</dbReference>
<proteinExistence type="inferred from homology"/>
<dbReference type="EMBL" id="JACHXO010000002">
    <property type="protein sequence ID" value="MBB3194371.1"/>
    <property type="molecule type" value="Genomic_DNA"/>
</dbReference>
<name>A0ABR6GRM4_9BURK</name>
<protein>
    <recommendedName>
        <fullName evidence="3">Urease accessory protein UreF</fullName>
    </recommendedName>
</protein>
<organism evidence="4 5">
    <name type="scientific">Roseateles terrae</name>
    <dbReference type="NCBI Taxonomy" id="431060"/>
    <lineage>
        <taxon>Bacteria</taxon>
        <taxon>Pseudomonadati</taxon>
        <taxon>Pseudomonadota</taxon>
        <taxon>Betaproteobacteria</taxon>
        <taxon>Burkholderiales</taxon>
        <taxon>Sphaerotilaceae</taxon>
        <taxon>Roseateles</taxon>
    </lineage>
</organism>
<keyword evidence="1 3" id="KW-0996">Nickel insertion</keyword>
<dbReference type="Gene3D" id="1.10.4190.10">
    <property type="entry name" value="Urease accessory protein UreF"/>
    <property type="match status" value="1"/>
</dbReference>
<dbReference type="RefSeq" id="WP_246409750.1">
    <property type="nucleotide sequence ID" value="NZ_JACHXO010000002.1"/>
</dbReference>
<comment type="subcellular location">
    <subcellularLocation>
        <location evidence="3">Cytoplasm</location>
    </subcellularLocation>
</comment>
<dbReference type="InterPro" id="IPR002639">
    <property type="entry name" value="UreF"/>
</dbReference>
<dbReference type="Proteomes" id="UP000574369">
    <property type="component" value="Unassembled WGS sequence"/>
</dbReference>
<comment type="similarity">
    <text evidence="3">Belongs to the UreF family.</text>
</comment>
<keyword evidence="2 3" id="KW-0143">Chaperone</keyword>
<accession>A0ABR6GRM4</accession>
<evidence type="ECO:0000256" key="1">
    <source>
        <dbReference type="ARBA" id="ARBA00022988"/>
    </source>
</evidence>
<comment type="subunit">
    <text evidence="3">UreD, UreF and UreG form a complex that acts as a GTP-hydrolysis-dependent molecular chaperone, activating the urease apoprotein by helping to assemble the nickel containing metallocenter of UreC. The UreE protein probably delivers the nickel.</text>
</comment>
<keyword evidence="3" id="KW-0963">Cytoplasm</keyword>
<comment type="caution">
    <text evidence="4">The sequence shown here is derived from an EMBL/GenBank/DDBJ whole genome shotgun (WGS) entry which is preliminary data.</text>
</comment>
<evidence type="ECO:0000313" key="5">
    <source>
        <dbReference type="Proteomes" id="UP000574369"/>
    </source>
</evidence>
<evidence type="ECO:0000313" key="4">
    <source>
        <dbReference type="EMBL" id="MBB3194371.1"/>
    </source>
</evidence>
<dbReference type="InterPro" id="IPR038277">
    <property type="entry name" value="UreF_sf"/>
</dbReference>
<evidence type="ECO:0000256" key="3">
    <source>
        <dbReference type="HAMAP-Rule" id="MF_01385"/>
    </source>
</evidence>
<reference evidence="4 5" key="1">
    <citation type="submission" date="2020-08" db="EMBL/GenBank/DDBJ databases">
        <title>Genomic Encyclopedia of Type Strains, Phase III (KMG-III): the genomes of soil and plant-associated and newly described type strains.</title>
        <authorList>
            <person name="Whitman W."/>
        </authorList>
    </citation>
    <scope>NUCLEOTIDE SEQUENCE [LARGE SCALE GENOMIC DNA]</scope>
    <source>
        <strain evidence="4 5">CECT 7247</strain>
    </source>
</reference>
<comment type="function">
    <text evidence="3">Required for maturation of urease via the functional incorporation of the urease nickel metallocenter.</text>
</comment>